<proteinExistence type="predicted"/>
<dbReference type="AlphaFoldDB" id="A0A7Y0AAK2"/>
<dbReference type="InterPro" id="IPR038461">
    <property type="entry name" value="Schlafen_AlbA_2_dom_sf"/>
</dbReference>
<evidence type="ECO:0000313" key="3">
    <source>
        <dbReference type="Proteomes" id="UP000559626"/>
    </source>
</evidence>
<keyword evidence="3" id="KW-1185">Reference proteome</keyword>
<accession>A0A7Y0AAK2</accession>
<dbReference type="Proteomes" id="UP000559626">
    <property type="component" value="Unassembled WGS sequence"/>
</dbReference>
<gene>
    <name evidence="2" type="ORF">HHL22_01250</name>
</gene>
<evidence type="ECO:0000313" key="2">
    <source>
        <dbReference type="EMBL" id="NML63820.1"/>
    </source>
</evidence>
<dbReference type="PANTHER" id="PTHR30595:SF6">
    <property type="entry name" value="SCHLAFEN ALBA-2 DOMAIN-CONTAINING PROTEIN"/>
    <property type="match status" value="1"/>
</dbReference>
<dbReference type="PANTHER" id="PTHR30595">
    <property type="entry name" value="GLPR-RELATED TRANSCRIPTIONAL REPRESSOR"/>
    <property type="match status" value="1"/>
</dbReference>
<feature type="domain" description="Schlafen AlbA-2" evidence="1">
    <location>
        <begin position="30"/>
        <end position="156"/>
    </location>
</feature>
<dbReference type="Gene3D" id="3.30.950.30">
    <property type="entry name" value="Schlafen, AAA domain"/>
    <property type="match status" value="1"/>
</dbReference>
<dbReference type="InterPro" id="IPR007421">
    <property type="entry name" value="Schlafen_AlbA_2_dom"/>
</dbReference>
<organism evidence="2 3">
    <name type="scientific">Hymenobacter polaris</name>
    <dbReference type="NCBI Taxonomy" id="2682546"/>
    <lineage>
        <taxon>Bacteria</taxon>
        <taxon>Pseudomonadati</taxon>
        <taxon>Bacteroidota</taxon>
        <taxon>Cytophagia</taxon>
        <taxon>Cytophagales</taxon>
        <taxon>Hymenobacteraceae</taxon>
        <taxon>Hymenobacter</taxon>
    </lineage>
</organism>
<dbReference type="RefSeq" id="WP_169529156.1">
    <property type="nucleotide sequence ID" value="NZ_JABBGH010000001.1"/>
</dbReference>
<name>A0A7Y0AAK2_9BACT</name>
<sequence length="463" mass="52448">MIDNAKSEMLILFKASVDVEKPKLVTGIEESSFLEFKKSLHTNGETIDKAYLSSIAGFANNEGGTIIFGIDPDTHELVGIKDKYENLDNRYVSTTIRNGLDGNIDYIFYTNRYVGLLIGFLTISKANSKPVLVKVDSGPVKRGEIYYRYPAQVTKIESADLRKILDEEVQNRVNKFIESMQKIKDIGIDNVAFVNTESGEVDLGSKNNQKLVLHEDTLKKLNLIKHGKLVDRDGAPAYVVKGEIEVEATAKPVLSKEADIYESFFNQTCEHPNLMLQQLTFSSSQYNPLFFLIYKADLTKTTAIELINSIEGADVVIKTKNEVLRRIEHDSKDELYQEGVLITSLQLHIEVGKTLDETIQLAFERHNEIKPSDKIKVIRTLAYNNLINKTNIADELYEDHLKRIIEASSHLSADFIIQNKEYVLEQAKKIYSLISIMKSSEATLIRKVICNIDRILYLDNIEA</sequence>
<reference evidence="2 3" key="1">
    <citation type="submission" date="2020-04" db="EMBL/GenBank/DDBJ databases">
        <title>Hymenobacter polaris sp. nov., isolated from Arctic soil.</title>
        <authorList>
            <person name="Dahal R.H."/>
        </authorList>
    </citation>
    <scope>NUCLEOTIDE SEQUENCE [LARGE SCALE GENOMIC DNA]</scope>
    <source>
        <strain evidence="2 3">RP-2-7</strain>
    </source>
</reference>
<evidence type="ECO:0000259" key="1">
    <source>
        <dbReference type="Pfam" id="PF04326"/>
    </source>
</evidence>
<protein>
    <recommendedName>
        <fullName evidence="1">Schlafen AlbA-2 domain-containing protein</fullName>
    </recommendedName>
</protein>
<comment type="caution">
    <text evidence="2">The sequence shown here is derived from an EMBL/GenBank/DDBJ whole genome shotgun (WGS) entry which is preliminary data.</text>
</comment>
<dbReference type="Pfam" id="PF04326">
    <property type="entry name" value="SLFN_AlbA_2"/>
    <property type="match status" value="1"/>
</dbReference>
<dbReference type="EMBL" id="JABBGH010000001">
    <property type="protein sequence ID" value="NML63820.1"/>
    <property type="molecule type" value="Genomic_DNA"/>
</dbReference>